<dbReference type="GO" id="GO:0051321">
    <property type="term" value="P:meiotic cell cycle"/>
    <property type="evidence" value="ECO:0007669"/>
    <property type="project" value="UniProtKB-KW"/>
</dbReference>
<evidence type="ECO:0000256" key="2">
    <source>
        <dbReference type="ARBA" id="ARBA00004286"/>
    </source>
</evidence>
<dbReference type="Gene3D" id="3.30.900.10">
    <property type="entry name" value="HORMA domain"/>
    <property type="match status" value="1"/>
</dbReference>
<evidence type="ECO:0000259" key="7">
    <source>
        <dbReference type="PROSITE" id="PS50815"/>
    </source>
</evidence>
<keyword evidence="3" id="KW-0158">Chromosome</keyword>
<keyword evidence="9" id="KW-1185">Reference proteome</keyword>
<reference evidence="9" key="1">
    <citation type="submission" date="2011-07" db="EMBL/GenBank/DDBJ databases">
        <authorList>
            <consortium name="Caenorhabditis brenneri Sequencing and Analysis Consortium"/>
            <person name="Wilson R.K."/>
        </authorList>
    </citation>
    <scope>NUCLEOTIDE SEQUENCE [LARGE SCALE GENOMIC DNA]</scope>
    <source>
        <strain evidence="9">PB2801</strain>
    </source>
</reference>
<dbReference type="GO" id="GO:0005634">
    <property type="term" value="C:nucleus"/>
    <property type="evidence" value="ECO:0007669"/>
    <property type="project" value="UniProtKB-SubCell"/>
</dbReference>
<evidence type="ECO:0000313" key="8">
    <source>
        <dbReference type="EMBL" id="EGT55943.1"/>
    </source>
</evidence>
<dbReference type="eggNOG" id="KOG4652">
    <property type="taxonomic scope" value="Eukaryota"/>
</dbReference>
<dbReference type="PANTHER" id="PTHR48225">
    <property type="entry name" value="HORMA DOMAIN-CONTAINING PROTEIN 1"/>
    <property type="match status" value="1"/>
</dbReference>
<dbReference type="Proteomes" id="UP000008068">
    <property type="component" value="Unassembled WGS sequence"/>
</dbReference>
<dbReference type="PROSITE" id="PS50815">
    <property type="entry name" value="HORMA"/>
    <property type="match status" value="1"/>
</dbReference>
<dbReference type="STRING" id="135651.G0N9W3"/>
<keyword evidence="4" id="KW-0539">Nucleus</keyword>
<dbReference type="InterPro" id="IPR036570">
    <property type="entry name" value="HORMA_dom_sf"/>
</dbReference>
<organism evidence="9">
    <name type="scientific">Caenorhabditis brenneri</name>
    <name type="common">Nematode worm</name>
    <dbReference type="NCBI Taxonomy" id="135651"/>
    <lineage>
        <taxon>Eukaryota</taxon>
        <taxon>Metazoa</taxon>
        <taxon>Ecdysozoa</taxon>
        <taxon>Nematoda</taxon>
        <taxon>Chromadorea</taxon>
        <taxon>Rhabditida</taxon>
        <taxon>Rhabditina</taxon>
        <taxon>Rhabditomorpha</taxon>
        <taxon>Rhabditoidea</taxon>
        <taxon>Rhabditidae</taxon>
        <taxon>Peloderinae</taxon>
        <taxon>Caenorhabditis</taxon>
    </lineage>
</organism>
<name>G0N9W3_CAEBE</name>
<dbReference type="HOGENOM" id="CLU_790464_0_0_1"/>
<evidence type="ECO:0000313" key="9">
    <source>
        <dbReference type="Proteomes" id="UP000008068"/>
    </source>
</evidence>
<evidence type="ECO:0000256" key="3">
    <source>
        <dbReference type="ARBA" id="ARBA00022454"/>
    </source>
</evidence>
<dbReference type="AlphaFoldDB" id="G0N9W3"/>
<feature type="compositionally biased region" description="Basic and acidic residues" evidence="6">
    <location>
        <begin position="322"/>
        <end position="337"/>
    </location>
</feature>
<evidence type="ECO:0000256" key="4">
    <source>
        <dbReference type="ARBA" id="ARBA00023242"/>
    </source>
</evidence>
<accession>G0N9W3</accession>
<evidence type="ECO:0000256" key="1">
    <source>
        <dbReference type="ARBA" id="ARBA00004123"/>
    </source>
</evidence>
<dbReference type="OrthoDB" id="1928087at2759"/>
<proteinExistence type="predicted"/>
<dbReference type="EMBL" id="GL379853">
    <property type="protein sequence ID" value="EGT55943.1"/>
    <property type="molecule type" value="Genomic_DNA"/>
</dbReference>
<keyword evidence="5" id="KW-0469">Meiosis</keyword>
<feature type="compositionally biased region" description="Polar residues" evidence="6">
    <location>
        <begin position="305"/>
        <end position="315"/>
    </location>
</feature>
<comment type="subcellular location">
    <subcellularLocation>
        <location evidence="2">Chromosome</location>
    </subcellularLocation>
    <subcellularLocation>
        <location evidence="1">Nucleus</location>
    </subcellularLocation>
</comment>
<dbReference type="InterPro" id="IPR003511">
    <property type="entry name" value="HORMA_dom"/>
</dbReference>
<dbReference type="GO" id="GO:0005694">
    <property type="term" value="C:chromosome"/>
    <property type="evidence" value="ECO:0007669"/>
    <property type="project" value="UniProtKB-SubCell"/>
</dbReference>
<dbReference type="InterPro" id="IPR051294">
    <property type="entry name" value="HORMA_MeioticProgression"/>
</dbReference>
<sequence length="346" mass="39044">MGPLDADYNDSANNSNDIVTDAKWSKIFPPCTAEFEMSSKFITRALFVAFSVILKRRKILPPDYFSKNHITEKISCASLNFNNEKALKIAQLLKNTGDAVQLGYLKEIALVITENEQDEEAIEVYSFKFHYFDHGVTAQFNTTANGEQLSPFERLAKLEYQGTASVRDQLVMLTKNIVFLCEKVLEKLPETFDANFRFDYTDQAPVDYRVEGCFNSTTFYTLPAGIQSASIGHLRPGHHATLLDCSSIFIADSYQAELSLKRFTTKLSDKLGFVANDVLYKTFVTDESSSHRTIGMMAEDGTNGGNKSNELSQDSPVMRPITRRDSERVNKGRDSPYVKKVHSRKR</sequence>
<gene>
    <name evidence="8" type="ORF">CAEBREN_29026</name>
</gene>
<protein>
    <recommendedName>
        <fullName evidence="7">HORMA domain-containing protein</fullName>
    </recommendedName>
</protein>
<feature type="domain" description="HORMA" evidence="7">
    <location>
        <begin position="36"/>
        <end position="245"/>
    </location>
</feature>
<evidence type="ECO:0000256" key="6">
    <source>
        <dbReference type="SAM" id="MobiDB-lite"/>
    </source>
</evidence>
<evidence type="ECO:0000256" key="5">
    <source>
        <dbReference type="ARBA" id="ARBA00023254"/>
    </source>
</evidence>
<dbReference type="SUPFAM" id="SSF56019">
    <property type="entry name" value="The spindle assembly checkpoint protein mad2"/>
    <property type="match status" value="1"/>
</dbReference>
<dbReference type="PANTHER" id="PTHR48225:SF7">
    <property type="entry name" value="MEIOSIS-SPECIFIC PROTEIN HOP1"/>
    <property type="match status" value="1"/>
</dbReference>
<feature type="region of interest" description="Disordered" evidence="6">
    <location>
        <begin position="295"/>
        <end position="346"/>
    </location>
</feature>
<dbReference type="InParanoid" id="G0N9W3"/>
<dbReference type="Pfam" id="PF02301">
    <property type="entry name" value="HORMA"/>
    <property type="match status" value="1"/>
</dbReference>